<evidence type="ECO:0000256" key="2">
    <source>
        <dbReference type="ARBA" id="ARBA00007779"/>
    </source>
</evidence>
<feature type="transmembrane region" description="Helical" evidence="8">
    <location>
        <begin position="617"/>
        <end position="638"/>
    </location>
</feature>
<evidence type="ECO:0000256" key="8">
    <source>
        <dbReference type="SAM" id="Phobius"/>
    </source>
</evidence>
<dbReference type="GO" id="GO:0005227">
    <property type="term" value="F:calcium-activated cation channel activity"/>
    <property type="evidence" value="ECO:0007669"/>
    <property type="project" value="InterPro"/>
</dbReference>
<dbReference type="HOGENOM" id="CLU_002458_0_0_1"/>
<dbReference type="Pfam" id="PF13967">
    <property type="entry name" value="RSN1_TM"/>
    <property type="match status" value="1"/>
</dbReference>
<dbReference type="GeneID" id="9532748"/>
<reference evidence="13" key="1">
    <citation type="journal article" date="2011" name="PLoS Pathog.">
        <title>Comparative genomics yields insights into niche adaptation of plant vascular wilt pathogens.</title>
        <authorList>
            <person name="Klosterman S.J."/>
            <person name="Subbarao K.V."/>
            <person name="Kang S."/>
            <person name="Veronese P."/>
            <person name="Gold S.E."/>
            <person name="Thomma B.P.H.J."/>
            <person name="Chen Z."/>
            <person name="Henrissat B."/>
            <person name="Lee Y.-H."/>
            <person name="Park J."/>
            <person name="Garcia-Pedrajas M.D."/>
            <person name="Barbara D.J."/>
            <person name="Anchieta A."/>
            <person name="de Jonge R."/>
            <person name="Santhanam P."/>
            <person name="Maruthachalam K."/>
            <person name="Atallah Z."/>
            <person name="Amyotte S.G."/>
            <person name="Paz Z."/>
            <person name="Inderbitzin P."/>
            <person name="Hayes R.J."/>
            <person name="Heiman D.I."/>
            <person name="Young S."/>
            <person name="Zeng Q."/>
            <person name="Engels R."/>
            <person name="Galagan J."/>
            <person name="Cuomo C.A."/>
            <person name="Dobinson K.F."/>
            <person name="Ma L.-J."/>
        </authorList>
    </citation>
    <scope>NUCLEOTIDE SEQUENCE [LARGE SCALE GENOMIC DNA]</scope>
    <source>
        <strain evidence="13">VaMs.102 / ATCC MYA-4576 / FGSC 10136</strain>
    </source>
</reference>
<feature type="transmembrane region" description="Helical" evidence="8">
    <location>
        <begin position="706"/>
        <end position="727"/>
    </location>
</feature>
<feature type="domain" description="CSC1/OSCA1-like cytosolic" evidence="11">
    <location>
        <begin position="222"/>
        <end position="295"/>
    </location>
</feature>
<dbReference type="GO" id="GO:0005886">
    <property type="term" value="C:plasma membrane"/>
    <property type="evidence" value="ECO:0007669"/>
    <property type="project" value="TreeGrafter"/>
</dbReference>
<dbReference type="Pfam" id="PF14703">
    <property type="entry name" value="PHM7_cyt"/>
    <property type="match status" value="1"/>
</dbReference>
<keyword evidence="13" id="KW-1185">Reference proteome</keyword>
<evidence type="ECO:0000256" key="7">
    <source>
        <dbReference type="SAM" id="MobiDB-lite"/>
    </source>
</evidence>
<organism evidence="13">
    <name type="scientific">Verticillium alfalfae (strain VaMs.102 / ATCC MYA-4576 / FGSC 10136)</name>
    <name type="common">Verticillium wilt of alfalfa</name>
    <name type="synonym">Verticillium albo-atrum</name>
    <dbReference type="NCBI Taxonomy" id="526221"/>
    <lineage>
        <taxon>Eukaryota</taxon>
        <taxon>Fungi</taxon>
        <taxon>Dikarya</taxon>
        <taxon>Ascomycota</taxon>
        <taxon>Pezizomycotina</taxon>
        <taxon>Sordariomycetes</taxon>
        <taxon>Hypocreomycetidae</taxon>
        <taxon>Glomerellales</taxon>
        <taxon>Plectosphaerellaceae</taxon>
        <taxon>Verticillium</taxon>
    </lineage>
</organism>
<feature type="transmembrane region" description="Helical" evidence="8">
    <location>
        <begin position="425"/>
        <end position="451"/>
    </location>
</feature>
<dbReference type="Proteomes" id="UP000008698">
    <property type="component" value="Unassembled WGS sequence"/>
</dbReference>
<dbReference type="InterPro" id="IPR045122">
    <property type="entry name" value="Csc1-like"/>
</dbReference>
<dbReference type="Pfam" id="PF02714">
    <property type="entry name" value="RSN1_7TM"/>
    <property type="match status" value="1"/>
</dbReference>
<feature type="transmembrane region" description="Helical" evidence="8">
    <location>
        <begin position="181"/>
        <end position="200"/>
    </location>
</feature>
<dbReference type="AlphaFoldDB" id="C9SA57"/>
<keyword evidence="6 8" id="KW-0472">Membrane</keyword>
<evidence type="ECO:0000313" key="13">
    <source>
        <dbReference type="Proteomes" id="UP000008698"/>
    </source>
</evidence>
<feature type="transmembrane region" description="Helical" evidence="8">
    <location>
        <begin position="644"/>
        <end position="661"/>
    </location>
</feature>
<name>C9SA57_VERA1</name>
<dbReference type="OMA" id="CSCKKEN"/>
<protein>
    <submittedName>
        <fullName evidence="12">Nmr6p</fullName>
    </submittedName>
</protein>
<feature type="transmembrane region" description="Helical" evidence="8">
    <location>
        <begin position="519"/>
        <end position="540"/>
    </location>
</feature>
<evidence type="ECO:0000256" key="3">
    <source>
        <dbReference type="ARBA" id="ARBA00022448"/>
    </source>
</evidence>
<evidence type="ECO:0000259" key="9">
    <source>
        <dbReference type="Pfam" id="PF02714"/>
    </source>
</evidence>
<dbReference type="KEGG" id="val:VDBG_02379"/>
<feature type="domain" description="CSC1/OSCA1-like 7TM region" evidence="9">
    <location>
        <begin position="423"/>
        <end position="699"/>
    </location>
</feature>
<accession>C9SA57</accession>
<dbReference type="RefSeq" id="XP_003008191.1">
    <property type="nucleotide sequence ID" value="XM_003008145.1"/>
</dbReference>
<dbReference type="OrthoDB" id="1689567at2759"/>
<keyword evidence="5 8" id="KW-1133">Transmembrane helix</keyword>
<dbReference type="PANTHER" id="PTHR13018">
    <property type="entry name" value="PROBABLE MEMBRANE PROTEIN DUF221-RELATED"/>
    <property type="match status" value="1"/>
</dbReference>
<evidence type="ECO:0000259" key="11">
    <source>
        <dbReference type="Pfam" id="PF14703"/>
    </source>
</evidence>
<feature type="domain" description="CSC1/OSCA1-like N-terminal transmembrane" evidence="10">
    <location>
        <begin position="30"/>
        <end position="202"/>
    </location>
</feature>
<dbReference type="InterPro" id="IPR003864">
    <property type="entry name" value="CSC1/OSCA1-like_7TM"/>
</dbReference>
<keyword evidence="3" id="KW-0813">Transport</keyword>
<evidence type="ECO:0000256" key="4">
    <source>
        <dbReference type="ARBA" id="ARBA00022692"/>
    </source>
</evidence>
<dbReference type="InterPro" id="IPR032880">
    <property type="entry name" value="CSC1/OSCA1-like_N"/>
</dbReference>
<evidence type="ECO:0000256" key="1">
    <source>
        <dbReference type="ARBA" id="ARBA00004141"/>
    </source>
</evidence>
<dbReference type="EMBL" id="DS985215">
    <property type="protein sequence ID" value="EEY16270.1"/>
    <property type="molecule type" value="Genomic_DNA"/>
</dbReference>
<feature type="transmembrane region" description="Helical" evidence="8">
    <location>
        <begin position="575"/>
        <end position="596"/>
    </location>
</feature>
<feature type="transmembrane region" description="Helical" evidence="8">
    <location>
        <begin position="113"/>
        <end position="130"/>
    </location>
</feature>
<evidence type="ECO:0000256" key="6">
    <source>
        <dbReference type="ARBA" id="ARBA00023136"/>
    </source>
</evidence>
<feature type="region of interest" description="Disordered" evidence="7">
    <location>
        <begin position="304"/>
        <end position="335"/>
    </location>
</feature>
<feature type="transmembrane region" description="Helical" evidence="8">
    <location>
        <begin position="30"/>
        <end position="51"/>
    </location>
</feature>
<dbReference type="STRING" id="526221.C9SA57"/>
<feature type="transmembrane region" description="Helical" evidence="8">
    <location>
        <begin position="471"/>
        <end position="498"/>
    </location>
</feature>
<dbReference type="eggNOG" id="KOG1134">
    <property type="taxonomic scope" value="Eukaryota"/>
</dbReference>
<gene>
    <name evidence="12" type="ORF">VDBG_02379</name>
</gene>
<dbReference type="InterPro" id="IPR027815">
    <property type="entry name" value="CSC1/OSCA1-like_cyt"/>
</dbReference>
<feature type="transmembrane region" description="Helical" evidence="8">
    <location>
        <begin position="682"/>
        <end position="700"/>
    </location>
</feature>
<sequence length="807" mass="90804">MDDLFDYATKKKTNETCNGADYLRPRNVDITVQLGLSLVLGISAFTTFCILRPRWSSLYAARKRRLDPTIGLPALPDTFFGWIPGLFRVTEEQVLASAGLDAFVFLSFFKMSIRLLSIMAFFAYAVLLPVNRHFMSDSGHHGKHPSTAMLHTVYGQANLDGAFEPSHDVGTVAKNNGKAHLWAWLVFTYFFTALTIYIVNKETFRVIRVRQEYLGTQSTITDRTFRLTGLPSNLKDEQKIKELIEGLEIGQVETVSLCRNWKELDGLVAQREAMLRKLEEAWSVYLGKQSALPKSIQRLRSNRIEDEENQGSGSGDSDEQEDAGENGRLLSHEDIRPELIERQRPSLTLRNSDVSTTGLLPRAKKTPAAASTAFVTMDSIARVRCDPGPYRPPTGQLLTKPAPSPSDVIWTNTDTPRGVRGIRSWVITIFVTLLSLVWIGSVPSLAGLLTICNLKKWFPNVVATLDDLPVLRALIETGLPTLLVSLLNVAVPYLYDFLSYQQGMISKGDVELSIISKNFFFSFFNIFIVFAISSTAINIFQVVGRVQDGLRDTGAFARFIAGQINDLSFFYTNFIMLQGLGLFPFRLLEVGSVLLYPIYRMGAKTPRDFAQIMSPPVFSYGFYLPTALLVFILCLVYSVIQYGYLVLTVGLVYFTFGYFTYKYQLLYAMDQPQHATGGAWRIICNRVVLGLFVFQVVMISEMALESAFIQSVLTFPLIFLTIWYNYYFSRRFVPLTYFIALRSIVPEAGTGEEAVADDEDFDGPRPSHGLLRRGSTIDEDKEKGMKFVNPSLTYRYFMAVLAFVVPS</sequence>
<evidence type="ECO:0000313" key="12">
    <source>
        <dbReference type="EMBL" id="EEY16270.1"/>
    </source>
</evidence>
<evidence type="ECO:0000259" key="10">
    <source>
        <dbReference type="Pfam" id="PF13967"/>
    </source>
</evidence>
<dbReference type="PANTHER" id="PTHR13018:SF5">
    <property type="entry name" value="RE44586P"/>
    <property type="match status" value="1"/>
</dbReference>
<keyword evidence="4 8" id="KW-0812">Transmembrane</keyword>
<comment type="subcellular location">
    <subcellularLocation>
        <location evidence="1">Membrane</location>
        <topology evidence="1">Multi-pass membrane protein</topology>
    </subcellularLocation>
</comment>
<proteinExistence type="inferred from homology"/>
<comment type="similarity">
    <text evidence="2">Belongs to the CSC1 (TC 1.A.17) family.</text>
</comment>
<evidence type="ECO:0000256" key="5">
    <source>
        <dbReference type="ARBA" id="ARBA00022989"/>
    </source>
</evidence>